<evidence type="ECO:0000313" key="2">
    <source>
        <dbReference type="EMBL" id="KAA0022204.1"/>
    </source>
</evidence>
<dbReference type="InterPro" id="IPR036291">
    <property type="entry name" value="NAD(P)-bd_dom_sf"/>
</dbReference>
<evidence type="ECO:0000313" key="3">
    <source>
        <dbReference type="Proteomes" id="UP000322244"/>
    </source>
</evidence>
<proteinExistence type="predicted"/>
<dbReference type="SUPFAM" id="SSF51735">
    <property type="entry name" value="NAD(P)-binding Rossmann-fold domains"/>
    <property type="match status" value="1"/>
</dbReference>
<protein>
    <submittedName>
        <fullName evidence="2">NAD-dependent epimerase/dehydratase family protein</fullName>
    </submittedName>
</protein>
<dbReference type="RefSeq" id="WP_149430965.1">
    <property type="nucleotide sequence ID" value="NZ_VLNY01000006.1"/>
</dbReference>
<keyword evidence="3" id="KW-1185">Reference proteome</keyword>
<dbReference type="PANTHER" id="PTHR43162">
    <property type="match status" value="1"/>
</dbReference>
<gene>
    <name evidence="2" type="ORF">FOY51_14525</name>
</gene>
<dbReference type="AlphaFoldDB" id="A0A5A7S9P5"/>
<accession>A0A5A7S9P5</accession>
<feature type="domain" description="NAD-dependent epimerase/dehydratase" evidence="1">
    <location>
        <begin position="3"/>
        <end position="114"/>
    </location>
</feature>
<dbReference type="Proteomes" id="UP000322244">
    <property type="component" value="Unassembled WGS sequence"/>
</dbReference>
<dbReference type="OrthoDB" id="9774199at2"/>
<sequence>MDVLVTGATGYVGSRLVAALLDADGEAPRVVTASRNIDNLRRFDWFDDVDAVRLDTTDSASCVAAFAEIGPIDVAYYLVHAIGEANYRERDQRSAAAFAEAAAAAGVGRVVYLGGFVPDDDDLSPHLASRAEVGEALTCDGLDTVWLRSAIVLGAGSTSFELVRYVADRLPALPLPSWMNKPVQPIAVDDLLYYLLAAQHVAPGRYDVGGDEAVAYRDVLFSYIHAAGMRRLGVPAPTVPTALAGFIIGSLMPASVGLTSSLITSLNNTMTMGDKPIRDVIPDPPGGFTTIDDAMARCLRGIGERPVGVRALEDPLQLADTDAPWTGGDVLSIRRRVEALLSEEVWGAMESLGARRILGSWPISGGLRTGLDLAFRLRGTP</sequence>
<dbReference type="InterPro" id="IPR051604">
    <property type="entry name" value="Ergot_Alk_Oxidoreductase"/>
</dbReference>
<dbReference type="EMBL" id="VLNY01000006">
    <property type="protein sequence ID" value="KAA0022204.1"/>
    <property type="molecule type" value="Genomic_DNA"/>
</dbReference>
<dbReference type="Pfam" id="PF01370">
    <property type="entry name" value="Epimerase"/>
    <property type="match status" value="1"/>
</dbReference>
<dbReference type="PANTHER" id="PTHR43162:SF1">
    <property type="entry name" value="PRESTALK A DIFFERENTIATION PROTEIN A"/>
    <property type="match status" value="1"/>
</dbReference>
<name>A0A5A7S9P5_9NOCA</name>
<dbReference type="Gene3D" id="3.40.50.720">
    <property type="entry name" value="NAD(P)-binding Rossmann-like Domain"/>
    <property type="match status" value="1"/>
</dbReference>
<evidence type="ECO:0000259" key="1">
    <source>
        <dbReference type="Pfam" id="PF01370"/>
    </source>
</evidence>
<reference evidence="2 3" key="1">
    <citation type="submission" date="2019-07" db="EMBL/GenBank/DDBJ databases">
        <title>Rhodococcus cavernicolus sp. nov., isolated from a cave.</title>
        <authorList>
            <person name="Lee S.D."/>
        </authorList>
    </citation>
    <scope>NUCLEOTIDE SEQUENCE [LARGE SCALE GENOMIC DNA]</scope>
    <source>
        <strain evidence="2 3">C1-24</strain>
    </source>
</reference>
<organism evidence="2 3">
    <name type="scientific">Antrihabitans cavernicola</name>
    <dbReference type="NCBI Taxonomy" id="2495913"/>
    <lineage>
        <taxon>Bacteria</taxon>
        <taxon>Bacillati</taxon>
        <taxon>Actinomycetota</taxon>
        <taxon>Actinomycetes</taxon>
        <taxon>Mycobacteriales</taxon>
        <taxon>Nocardiaceae</taxon>
        <taxon>Antrihabitans</taxon>
    </lineage>
</organism>
<dbReference type="InterPro" id="IPR001509">
    <property type="entry name" value="Epimerase_deHydtase"/>
</dbReference>
<comment type="caution">
    <text evidence="2">The sequence shown here is derived from an EMBL/GenBank/DDBJ whole genome shotgun (WGS) entry which is preliminary data.</text>
</comment>